<dbReference type="FunFam" id="1.10.630.10:FF:000040">
    <property type="entry name" value="Bifunctional cytochrome P450/NADPH--P450 reductase"/>
    <property type="match status" value="1"/>
</dbReference>
<dbReference type="InterPro" id="IPR001128">
    <property type="entry name" value="Cyt_P450"/>
</dbReference>
<dbReference type="InterPro" id="IPR017972">
    <property type="entry name" value="Cyt_P450_CS"/>
</dbReference>
<keyword evidence="7" id="KW-0285">Flavoprotein</keyword>
<comment type="cofactor">
    <cofactor evidence="2 17">
        <name>heme</name>
        <dbReference type="ChEBI" id="CHEBI:30413"/>
    </cofactor>
</comment>
<evidence type="ECO:0000256" key="4">
    <source>
        <dbReference type="ARBA" id="ARBA00010018"/>
    </source>
</evidence>
<evidence type="ECO:0000256" key="2">
    <source>
        <dbReference type="ARBA" id="ARBA00001971"/>
    </source>
</evidence>
<keyword evidence="13" id="KW-0560">Oxidoreductase</keyword>
<dbReference type="InterPro" id="IPR008254">
    <property type="entry name" value="Flavodoxin/NO_synth"/>
</dbReference>
<gene>
    <name evidence="21" type="ORF">NLU13_2245</name>
</gene>
<feature type="domain" description="FAD-binding FR-type" evidence="20">
    <location>
        <begin position="602"/>
        <end position="840"/>
    </location>
</feature>
<evidence type="ECO:0000256" key="15">
    <source>
        <dbReference type="ARBA" id="ARBA00023033"/>
    </source>
</evidence>
<keyword evidence="5" id="KW-0813">Transport</keyword>
<feature type="binding site" description="axial binding residue" evidence="17">
    <location>
        <position position="400"/>
    </location>
    <ligand>
        <name>heme</name>
        <dbReference type="ChEBI" id="CHEBI:30413"/>
    </ligand>
    <ligandPart>
        <name>Fe</name>
        <dbReference type="ChEBI" id="CHEBI:18248"/>
    </ligandPart>
</feature>
<dbReference type="SUPFAM" id="SSF63380">
    <property type="entry name" value="Riboflavin synthase domain-like"/>
    <property type="match status" value="1"/>
</dbReference>
<evidence type="ECO:0000259" key="19">
    <source>
        <dbReference type="PROSITE" id="PS50902"/>
    </source>
</evidence>
<name>A0AA39LD41_SARSR</name>
<dbReference type="PROSITE" id="PS00086">
    <property type="entry name" value="CYTOCHROME_P450"/>
    <property type="match status" value="1"/>
</dbReference>
<evidence type="ECO:0008006" key="23">
    <source>
        <dbReference type="Google" id="ProtNLM"/>
    </source>
</evidence>
<evidence type="ECO:0000256" key="13">
    <source>
        <dbReference type="ARBA" id="ARBA00023002"/>
    </source>
</evidence>
<keyword evidence="8" id="KW-0288">FMN</keyword>
<dbReference type="Pfam" id="PF00067">
    <property type="entry name" value="p450"/>
    <property type="match status" value="1"/>
</dbReference>
<dbReference type="GO" id="GO:0010181">
    <property type="term" value="F:FMN binding"/>
    <property type="evidence" value="ECO:0007669"/>
    <property type="project" value="InterPro"/>
</dbReference>
<evidence type="ECO:0000259" key="20">
    <source>
        <dbReference type="PROSITE" id="PS51384"/>
    </source>
</evidence>
<feature type="region of interest" description="Disordered" evidence="18">
    <location>
        <begin position="467"/>
        <end position="486"/>
    </location>
</feature>
<evidence type="ECO:0000256" key="8">
    <source>
        <dbReference type="ARBA" id="ARBA00022643"/>
    </source>
</evidence>
<dbReference type="CDD" id="cd11068">
    <property type="entry name" value="CYP120A1"/>
    <property type="match status" value="1"/>
</dbReference>
<dbReference type="InterPro" id="IPR023206">
    <property type="entry name" value="Bifunctional_P450_P450_red"/>
</dbReference>
<comment type="catalytic activity">
    <reaction evidence="16">
        <text>2 oxidized [cytochrome P450] + NADPH = 2 reduced [cytochrome P450] + NADP(+) + H(+)</text>
        <dbReference type="Rhea" id="RHEA:24040"/>
        <dbReference type="Rhea" id="RHEA-COMP:14627"/>
        <dbReference type="Rhea" id="RHEA-COMP:14628"/>
        <dbReference type="ChEBI" id="CHEBI:15378"/>
        <dbReference type="ChEBI" id="CHEBI:55376"/>
        <dbReference type="ChEBI" id="CHEBI:57783"/>
        <dbReference type="ChEBI" id="CHEBI:58349"/>
        <dbReference type="ChEBI" id="CHEBI:60344"/>
        <dbReference type="EC" id="1.6.2.4"/>
    </reaction>
</comment>
<dbReference type="InterPro" id="IPR003097">
    <property type="entry name" value="CysJ-like_FAD-binding"/>
</dbReference>
<dbReference type="InterPro" id="IPR023173">
    <property type="entry name" value="NADPH_Cyt_P450_Rdtase_alpha"/>
</dbReference>
<keyword evidence="9 17" id="KW-0479">Metal-binding</keyword>
<evidence type="ECO:0000256" key="6">
    <source>
        <dbReference type="ARBA" id="ARBA00022617"/>
    </source>
</evidence>
<dbReference type="PANTHER" id="PTHR19384:SF127">
    <property type="entry name" value="BIFUNCTIONAL CYTOCHROME P450_NADPH--P450 REDUCTASE"/>
    <property type="match status" value="1"/>
</dbReference>
<keyword evidence="22" id="KW-1185">Reference proteome</keyword>
<keyword evidence="12" id="KW-0249">Electron transport</keyword>
<dbReference type="SUPFAM" id="SSF52218">
    <property type="entry name" value="Flavoproteins"/>
    <property type="match status" value="1"/>
</dbReference>
<dbReference type="InterPro" id="IPR029039">
    <property type="entry name" value="Flavoprotein-like_sf"/>
</dbReference>
<comment type="similarity">
    <text evidence="4">In the N-terminal section; belongs to the cytochrome P450 family.</text>
</comment>
<comment type="cofactor">
    <cofactor evidence="3">
        <name>FAD</name>
        <dbReference type="ChEBI" id="CHEBI:57692"/>
    </cofactor>
</comment>
<dbReference type="CDD" id="cd06206">
    <property type="entry name" value="bifunctional_CYPOR"/>
    <property type="match status" value="1"/>
</dbReference>
<evidence type="ECO:0000256" key="12">
    <source>
        <dbReference type="ARBA" id="ARBA00022982"/>
    </source>
</evidence>
<organism evidence="21 22">
    <name type="scientific">Sarocladium strictum</name>
    <name type="common">Black bundle disease fungus</name>
    <name type="synonym">Acremonium strictum</name>
    <dbReference type="NCBI Taxonomy" id="5046"/>
    <lineage>
        <taxon>Eukaryota</taxon>
        <taxon>Fungi</taxon>
        <taxon>Dikarya</taxon>
        <taxon>Ascomycota</taxon>
        <taxon>Pezizomycotina</taxon>
        <taxon>Sordariomycetes</taxon>
        <taxon>Hypocreomycetidae</taxon>
        <taxon>Hypocreales</taxon>
        <taxon>Sarocladiaceae</taxon>
        <taxon>Sarocladium</taxon>
    </lineage>
</organism>
<dbReference type="InterPro" id="IPR017938">
    <property type="entry name" value="Riboflavin_synthase-like_b-brl"/>
</dbReference>
<evidence type="ECO:0000256" key="7">
    <source>
        <dbReference type="ARBA" id="ARBA00022630"/>
    </source>
</evidence>
<evidence type="ECO:0000256" key="11">
    <source>
        <dbReference type="ARBA" id="ARBA00022857"/>
    </source>
</evidence>
<dbReference type="GO" id="GO:0005506">
    <property type="term" value="F:iron ion binding"/>
    <property type="evidence" value="ECO:0007669"/>
    <property type="project" value="InterPro"/>
</dbReference>
<dbReference type="Gene3D" id="1.10.630.10">
    <property type="entry name" value="Cytochrome P450"/>
    <property type="match status" value="1"/>
</dbReference>
<sequence>MKSIPSPAGHYLIGNVLDIDANHPQESLARLASIHGPIFKLQLSSPRIFVANHALANELCDEKRFGKAVTGALEQVRNAAKDGLFTAYPGEHNWEIAHRILMPAFGPLSIRSMFDEMQDIVSQMIAKWARFGGDAPIDASEDFTKLTLDSIALCAMGERFNSFYHDGLHPFVNAMGGMLVESAARTRRPEMLKPLFRASNEEYHKNIQLLEDTARTLLKRRRDHPSDKKDLLNSMINGRDPKTGEQLSDDSIIRNMITFLIAGHETTSGLLSFLFYELLDNPKALATLVEEVDRVIGEGPVTASHLTKLPYLEACLRECLRIHSPAPAFTLQAKGDQIVGGEYEIKDGETASILLDCMHRDPAVWGEDADDFKPERMLEENFNKLPRNAWKPFGNGSRACIGKSFAWQEAIMAVATILQTFHVTKDSPSYKLQIRTSLTIKPKDFFIHARLRNPDFVHHLNAVETGGAHSGSKEAAQQSADSKTGDASKALPQLDILFGSNTGTCESLAQALASEAEQHGFTANVKCLDAASKSLQRNSPTVIITASYEGQPPDNALHFCEWLGSATGEDVSGVSYAVLGLGNKEWHTTYQKIPTFIDDTLSSKGATRIADRASVDVSHDNIFDYFEDWQAKKRHIEIQLPTGATYRAGDYLAILPLNHPDVVRRVMNRFKLPWDATIVIDDGKATLLPTGQELSVHDILSGMLELSQPITNRLAQALADTIPVADAAEDLKKRVSDGEFNKTSVTLLDLLEEYDTSVFSFGQFLAALPPMHLRQYSISSTPVVDPSRCSLTYSVIDEISKGSRQGRQFHGVASTYLERLAAGDHLQIAIRPSRNGFHLPRDISKPVIMACAGTGLAPFHGFVAERALKKEGGQEIGAMILFYGCKSSDLDDLYREQFDKWEKDGVVSIRRSYSASPEASEGCKHVQDRLWLDRKDVVEFYKKDAQVYICGAGAVGKGIEDAFARIKQEATGGDLETAMLWVQERKGARYWSDVFS</sequence>
<dbReference type="InterPro" id="IPR036396">
    <property type="entry name" value="Cyt_P450_sf"/>
</dbReference>
<proteinExistence type="inferred from homology"/>
<evidence type="ECO:0000313" key="22">
    <source>
        <dbReference type="Proteomes" id="UP001175261"/>
    </source>
</evidence>
<dbReference type="EMBL" id="JAPDFR010000001">
    <property type="protein sequence ID" value="KAK0392750.1"/>
    <property type="molecule type" value="Genomic_DNA"/>
</dbReference>
<accession>A0AA39LD41</accession>
<comment type="caution">
    <text evidence="21">The sequence shown here is derived from an EMBL/GenBank/DDBJ whole genome shotgun (WGS) entry which is preliminary data.</text>
</comment>
<dbReference type="Gene3D" id="3.40.50.360">
    <property type="match status" value="1"/>
</dbReference>
<dbReference type="InterPro" id="IPR001094">
    <property type="entry name" value="Flavdoxin-like"/>
</dbReference>
<dbReference type="SUPFAM" id="SSF48264">
    <property type="entry name" value="Cytochrome P450"/>
    <property type="match status" value="1"/>
</dbReference>
<evidence type="ECO:0000313" key="21">
    <source>
        <dbReference type="EMBL" id="KAK0392750.1"/>
    </source>
</evidence>
<dbReference type="Pfam" id="PF00667">
    <property type="entry name" value="FAD_binding_1"/>
    <property type="match status" value="1"/>
</dbReference>
<keyword evidence="6 17" id="KW-0349">Heme</keyword>
<evidence type="ECO:0000256" key="10">
    <source>
        <dbReference type="ARBA" id="ARBA00022827"/>
    </source>
</evidence>
<evidence type="ECO:0000256" key="16">
    <source>
        <dbReference type="ARBA" id="ARBA00049342"/>
    </source>
</evidence>
<keyword evidence="14 17" id="KW-0408">Iron</keyword>
<dbReference type="Pfam" id="PF00175">
    <property type="entry name" value="NAD_binding_1"/>
    <property type="match status" value="1"/>
</dbReference>
<evidence type="ECO:0000256" key="1">
    <source>
        <dbReference type="ARBA" id="ARBA00001917"/>
    </source>
</evidence>
<protein>
    <recommendedName>
        <fullName evidence="23">Bifunctional cytochrome P450/NADPH--P450 reductase</fullName>
    </recommendedName>
</protein>
<dbReference type="InterPro" id="IPR001433">
    <property type="entry name" value="OxRdtase_FAD/NAD-bd"/>
</dbReference>
<evidence type="ECO:0000256" key="9">
    <source>
        <dbReference type="ARBA" id="ARBA00022723"/>
    </source>
</evidence>
<keyword evidence="10" id="KW-0274">FAD</keyword>
<dbReference type="Gene3D" id="1.20.990.10">
    <property type="entry name" value="NADPH-cytochrome p450 Reductase, Chain A, domain 3"/>
    <property type="match status" value="1"/>
</dbReference>
<dbReference type="GO" id="GO:0005829">
    <property type="term" value="C:cytosol"/>
    <property type="evidence" value="ECO:0007669"/>
    <property type="project" value="TreeGrafter"/>
</dbReference>
<feature type="region of interest" description="Disordered" evidence="18">
    <location>
        <begin position="221"/>
        <end position="245"/>
    </location>
</feature>
<evidence type="ECO:0000256" key="18">
    <source>
        <dbReference type="SAM" id="MobiDB-lite"/>
    </source>
</evidence>
<dbReference type="PROSITE" id="PS51384">
    <property type="entry name" value="FAD_FR"/>
    <property type="match status" value="1"/>
</dbReference>
<dbReference type="PRINTS" id="PR00369">
    <property type="entry name" value="FLAVODOXIN"/>
</dbReference>
<dbReference type="Gene3D" id="2.40.30.10">
    <property type="entry name" value="Translation factors"/>
    <property type="match status" value="1"/>
</dbReference>
<evidence type="ECO:0000256" key="14">
    <source>
        <dbReference type="ARBA" id="ARBA00023004"/>
    </source>
</evidence>
<comment type="cofactor">
    <cofactor evidence="1">
        <name>FMN</name>
        <dbReference type="ChEBI" id="CHEBI:58210"/>
    </cofactor>
</comment>
<dbReference type="AlphaFoldDB" id="A0AA39LD41"/>
<dbReference type="InterPro" id="IPR039261">
    <property type="entry name" value="FNR_nucleotide-bd"/>
</dbReference>
<dbReference type="GO" id="GO:0003958">
    <property type="term" value="F:NADPH-hemoprotein reductase activity"/>
    <property type="evidence" value="ECO:0007669"/>
    <property type="project" value="UniProtKB-EC"/>
</dbReference>
<dbReference type="Proteomes" id="UP001175261">
    <property type="component" value="Unassembled WGS sequence"/>
</dbReference>
<dbReference type="Pfam" id="PF00258">
    <property type="entry name" value="Flavodoxin_1"/>
    <property type="match status" value="1"/>
</dbReference>
<dbReference type="PRINTS" id="PR00371">
    <property type="entry name" value="FPNCR"/>
</dbReference>
<dbReference type="InterPro" id="IPR017927">
    <property type="entry name" value="FAD-bd_FR_type"/>
</dbReference>
<evidence type="ECO:0000256" key="17">
    <source>
        <dbReference type="PIRSR" id="PIRSR000209-1"/>
    </source>
</evidence>
<dbReference type="GO" id="GO:0020037">
    <property type="term" value="F:heme binding"/>
    <property type="evidence" value="ECO:0007669"/>
    <property type="project" value="InterPro"/>
</dbReference>
<dbReference type="SUPFAM" id="SSF52343">
    <property type="entry name" value="Ferredoxin reductase-like, C-terminal NADP-linked domain"/>
    <property type="match status" value="1"/>
</dbReference>
<keyword evidence="15" id="KW-0503">Monooxygenase</keyword>
<evidence type="ECO:0000256" key="5">
    <source>
        <dbReference type="ARBA" id="ARBA00022448"/>
    </source>
</evidence>
<dbReference type="GO" id="GO:0050660">
    <property type="term" value="F:flavin adenine dinucleotide binding"/>
    <property type="evidence" value="ECO:0007669"/>
    <property type="project" value="TreeGrafter"/>
</dbReference>
<dbReference type="PROSITE" id="PS50902">
    <property type="entry name" value="FLAVODOXIN_LIKE"/>
    <property type="match status" value="1"/>
</dbReference>
<dbReference type="PANTHER" id="PTHR19384">
    <property type="entry name" value="NITRIC OXIDE SYNTHASE-RELATED"/>
    <property type="match status" value="1"/>
</dbReference>
<keyword evidence="11" id="KW-0521">NADP</keyword>
<feature type="domain" description="Flavodoxin-like" evidence="19">
    <location>
        <begin position="494"/>
        <end position="634"/>
    </location>
</feature>
<dbReference type="Gene3D" id="3.40.50.80">
    <property type="entry name" value="Nucleotide-binding domain of ferredoxin-NADP reductase (FNR) module"/>
    <property type="match status" value="1"/>
</dbReference>
<evidence type="ECO:0000256" key="3">
    <source>
        <dbReference type="ARBA" id="ARBA00001974"/>
    </source>
</evidence>
<dbReference type="GO" id="GO:0070330">
    <property type="term" value="F:aromatase activity"/>
    <property type="evidence" value="ECO:0007669"/>
    <property type="project" value="InterPro"/>
</dbReference>
<dbReference type="InterPro" id="IPR001709">
    <property type="entry name" value="Flavoprot_Pyr_Nucl_cyt_Rdtase"/>
</dbReference>
<dbReference type="PIRSF" id="PIRSF000209">
    <property type="entry name" value="Bifunctional_P450_P450R"/>
    <property type="match status" value="1"/>
</dbReference>
<reference evidence="21" key="1">
    <citation type="submission" date="2022-10" db="EMBL/GenBank/DDBJ databases">
        <title>Determination and structural analysis of whole genome sequence of Sarocladium strictum F4-1.</title>
        <authorList>
            <person name="Hu L."/>
            <person name="Jiang Y."/>
        </authorList>
    </citation>
    <scope>NUCLEOTIDE SEQUENCE</scope>
    <source>
        <strain evidence="21">F4-1</strain>
    </source>
</reference>